<evidence type="ECO:0000313" key="3">
    <source>
        <dbReference type="Proteomes" id="UP000035740"/>
    </source>
</evidence>
<reference evidence="2 3" key="1">
    <citation type="journal article" date="2014" name="Nature">
        <title>The genome of the recently domesticated crop plant sugar beet (Beta vulgaris).</title>
        <authorList>
            <person name="Dohm J.C."/>
            <person name="Minoche A.E."/>
            <person name="Holtgrawe D."/>
            <person name="Capella-Gutierrez S."/>
            <person name="Zakrzewski F."/>
            <person name="Tafer H."/>
            <person name="Rupp O."/>
            <person name="Sorensen T.R."/>
            <person name="Stracke R."/>
            <person name="Reinhardt R."/>
            <person name="Goesmann A."/>
            <person name="Kraft T."/>
            <person name="Schulz B."/>
            <person name="Stadler P.F."/>
            <person name="Schmidt T."/>
            <person name="Gabaldon T."/>
            <person name="Lehrach H."/>
            <person name="Weisshaar B."/>
            <person name="Himmelbauer H."/>
        </authorList>
    </citation>
    <scope>NUCLEOTIDE SEQUENCE [LARGE SCALE GENOMIC DNA]</scope>
    <source>
        <tissue evidence="2">Taproot</tissue>
    </source>
</reference>
<dbReference type="EMBL" id="KQ101425">
    <property type="protein sequence ID" value="KMS93553.1"/>
    <property type="molecule type" value="Genomic_DNA"/>
</dbReference>
<keyword evidence="3" id="KW-1185">Reference proteome</keyword>
<feature type="region of interest" description="Disordered" evidence="1">
    <location>
        <begin position="1"/>
        <end position="29"/>
    </location>
</feature>
<organism evidence="2 3">
    <name type="scientific">Beta vulgaris subsp. vulgaris</name>
    <name type="common">Beet</name>
    <dbReference type="NCBI Taxonomy" id="3555"/>
    <lineage>
        <taxon>Eukaryota</taxon>
        <taxon>Viridiplantae</taxon>
        <taxon>Streptophyta</taxon>
        <taxon>Embryophyta</taxon>
        <taxon>Tracheophyta</taxon>
        <taxon>Spermatophyta</taxon>
        <taxon>Magnoliopsida</taxon>
        <taxon>eudicotyledons</taxon>
        <taxon>Gunneridae</taxon>
        <taxon>Pentapetalae</taxon>
        <taxon>Caryophyllales</taxon>
        <taxon>Chenopodiaceae</taxon>
        <taxon>Betoideae</taxon>
        <taxon>Beta</taxon>
    </lineage>
</organism>
<sequence>MSHLETDDIRPDSEPSPRPEDAERPLRPSELQLYRLKQADNDERPSASADLFSALIRLPPILPAQHGKPTCIALQARYVAIGTTSGSVVMSPLAGVPAAMLFDNDQSRNVSKLIPKPAP</sequence>
<dbReference type="Proteomes" id="UP000035740">
    <property type="component" value="Unassembled WGS sequence"/>
</dbReference>
<evidence type="ECO:0000256" key="1">
    <source>
        <dbReference type="SAM" id="MobiDB-lite"/>
    </source>
</evidence>
<proteinExistence type="predicted"/>
<dbReference type="AlphaFoldDB" id="A0A0J8B0V9"/>
<evidence type="ECO:0000313" key="2">
    <source>
        <dbReference type="EMBL" id="KMS93553.1"/>
    </source>
</evidence>
<name>A0A0J8B0V9_BETVV</name>
<dbReference type="Gramene" id="KMS93553">
    <property type="protein sequence ID" value="KMS93553"/>
    <property type="gene ID" value="BVRB_030320"/>
</dbReference>
<gene>
    <name evidence="2" type="ORF">BVRB_030320</name>
</gene>
<feature type="compositionally biased region" description="Basic and acidic residues" evidence="1">
    <location>
        <begin position="1"/>
        <end position="27"/>
    </location>
</feature>
<protein>
    <submittedName>
        <fullName evidence="2">Uncharacterized protein</fullName>
    </submittedName>
</protein>
<accession>A0A0J8B0V9</accession>